<dbReference type="AlphaFoldDB" id="A0A1Y2I1D3"/>
<feature type="region of interest" description="Disordered" evidence="1">
    <location>
        <begin position="386"/>
        <end position="415"/>
    </location>
</feature>
<gene>
    <name evidence="3" type="ORF">BCR44DRAFT_65915</name>
</gene>
<feature type="transmembrane region" description="Helical" evidence="2">
    <location>
        <begin position="187"/>
        <end position="207"/>
    </location>
</feature>
<feature type="transmembrane region" description="Helical" evidence="2">
    <location>
        <begin position="42"/>
        <end position="59"/>
    </location>
</feature>
<feature type="transmembrane region" description="Helical" evidence="2">
    <location>
        <begin position="299"/>
        <end position="317"/>
    </location>
</feature>
<keyword evidence="2" id="KW-0472">Membrane</keyword>
<proteinExistence type="predicted"/>
<keyword evidence="2" id="KW-0812">Transmembrane</keyword>
<evidence type="ECO:0000256" key="2">
    <source>
        <dbReference type="SAM" id="Phobius"/>
    </source>
</evidence>
<keyword evidence="4" id="KW-1185">Reference proteome</keyword>
<evidence type="ECO:0000313" key="4">
    <source>
        <dbReference type="Proteomes" id="UP000193411"/>
    </source>
</evidence>
<organism evidence="3 4">
    <name type="scientific">Catenaria anguillulae PL171</name>
    <dbReference type="NCBI Taxonomy" id="765915"/>
    <lineage>
        <taxon>Eukaryota</taxon>
        <taxon>Fungi</taxon>
        <taxon>Fungi incertae sedis</taxon>
        <taxon>Blastocladiomycota</taxon>
        <taxon>Blastocladiomycetes</taxon>
        <taxon>Blastocladiales</taxon>
        <taxon>Catenariaceae</taxon>
        <taxon>Catenaria</taxon>
    </lineage>
</organism>
<feature type="transmembrane region" description="Helical" evidence="2">
    <location>
        <begin position="71"/>
        <end position="91"/>
    </location>
</feature>
<dbReference type="OrthoDB" id="5763198at2759"/>
<evidence type="ECO:0008006" key="5">
    <source>
        <dbReference type="Google" id="ProtNLM"/>
    </source>
</evidence>
<dbReference type="EMBL" id="MCFL01000004">
    <property type="protein sequence ID" value="ORZ39793.1"/>
    <property type="molecule type" value="Genomic_DNA"/>
</dbReference>
<accession>A0A1Y2I1D3</accession>
<feature type="transmembrane region" description="Helical" evidence="2">
    <location>
        <begin position="111"/>
        <end position="132"/>
    </location>
</feature>
<feature type="compositionally biased region" description="Polar residues" evidence="1">
    <location>
        <begin position="218"/>
        <end position="232"/>
    </location>
</feature>
<feature type="compositionally biased region" description="Low complexity" evidence="1">
    <location>
        <begin position="236"/>
        <end position="245"/>
    </location>
</feature>
<protein>
    <recommendedName>
        <fullName evidence="5">G protein-coupled glucose receptor regulating Gpa2-domain-containing protein</fullName>
    </recommendedName>
</protein>
<dbReference type="Proteomes" id="UP000193411">
    <property type="component" value="Unassembled WGS sequence"/>
</dbReference>
<feature type="region of interest" description="Disordered" evidence="1">
    <location>
        <begin position="218"/>
        <end position="285"/>
    </location>
</feature>
<feature type="transmembrane region" description="Helical" evidence="2">
    <location>
        <begin position="144"/>
        <end position="167"/>
    </location>
</feature>
<sequence>MTMSPNGVLSDDVARNSIVVYALSGLAGLMSVLLLLPKMLPAAWAQVLFGSVVTANAGAATRRSMPLRMTLIVTSGLLMMVDAFNSIYMLSSVLATGTTNWLAFHLVRAMSFIPAGPIFTVGLALRVAAIVVVSPQWRTWFLRVAYVVCTAVSVLQQTLLVTGALAMSRLPEVTDKQWYDAYYIPQWSTAAVAIIPVISIGGSLWSLKIAFGQESAPSSQASTAKETSTNHPSVGDDSSSTTSTDGASVPTMQIASTKQSGKPAAETGTRTSTNTQAAPSSTGGGPSTIKYALSTTFKILTFLMLFWWIAFITFINLRTATLPFRASAGSSLCVSLCLLTESSFEWLLRKRRQQALPKRSNSQARGGNFGSVRGAKSAVSAVGGAIRTMGSRETDRVGLARGGSGTSSQHATCES</sequence>
<feature type="compositionally biased region" description="Polar residues" evidence="1">
    <location>
        <begin position="268"/>
        <end position="281"/>
    </location>
</feature>
<evidence type="ECO:0000313" key="3">
    <source>
        <dbReference type="EMBL" id="ORZ39793.1"/>
    </source>
</evidence>
<comment type="caution">
    <text evidence="3">The sequence shown here is derived from an EMBL/GenBank/DDBJ whole genome shotgun (WGS) entry which is preliminary data.</text>
</comment>
<feature type="compositionally biased region" description="Polar residues" evidence="1">
    <location>
        <begin position="250"/>
        <end position="260"/>
    </location>
</feature>
<feature type="transmembrane region" description="Helical" evidence="2">
    <location>
        <begin position="18"/>
        <end position="36"/>
    </location>
</feature>
<feature type="transmembrane region" description="Helical" evidence="2">
    <location>
        <begin position="329"/>
        <end position="348"/>
    </location>
</feature>
<keyword evidence="2" id="KW-1133">Transmembrane helix</keyword>
<evidence type="ECO:0000256" key="1">
    <source>
        <dbReference type="SAM" id="MobiDB-lite"/>
    </source>
</evidence>
<reference evidence="3 4" key="1">
    <citation type="submission" date="2016-07" db="EMBL/GenBank/DDBJ databases">
        <title>Pervasive Adenine N6-methylation of Active Genes in Fungi.</title>
        <authorList>
            <consortium name="DOE Joint Genome Institute"/>
            <person name="Mondo S.J."/>
            <person name="Dannebaum R.O."/>
            <person name="Kuo R.C."/>
            <person name="Labutti K."/>
            <person name="Haridas S."/>
            <person name="Kuo A."/>
            <person name="Salamov A."/>
            <person name="Ahrendt S.R."/>
            <person name="Lipzen A."/>
            <person name="Sullivan W."/>
            <person name="Andreopoulos W.B."/>
            <person name="Clum A."/>
            <person name="Lindquist E."/>
            <person name="Daum C."/>
            <person name="Ramamoorthy G.K."/>
            <person name="Gryganskyi A."/>
            <person name="Culley D."/>
            <person name="Magnuson J.K."/>
            <person name="James T.Y."/>
            <person name="O'Malley M.A."/>
            <person name="Stajich J.E."/>
            <person name="Spatafora J.W."/>
            <person name="Visel A."/>
            <person name="Grigoriev I.V."/>
        </authorList>
    </citation>
    <scope>NUCLEOTIDE SEQUENCE [LARGE SCALE GENOMIC DNA]</scope>
    <source>
        <strain evidence="3 4">PL171</strain>
    </source>
</reference>
<feature type="compositionally biased region" description="Polar residues" evidence="1">
    <location>
        <begin position="406"/>
        <end position="415"/>
    </location>
</feature>
<name>A0A1Y2I1D3_9FUNG</name>